<evidence type="ECO:0000259" key="1">
    <source>
        <dbReference type="Pfam" id="PF22725"/>
    </source>
</evidence>
<dbReference type="Pfam" id="PF22725">
    <property type="entry name" value="GFO_IDH_MocA_C3"/>
    <property type="match status" value="1"/>
</dbReference>
<dbReference type="SUPFAM" id="SSF55347">
    <property type="entry name" value="Glyceraldehyde-3-phosphate dehydrogenase-like, C-terminal domain"/>
    <property type="match status" value="1"/>
</dbReference>
<organism evidence="2 3">
    <name type="scientific">Magnetospirillum gryphiswaldense (strain DSM 6361 / JCM 21280 / NBRC 15271 / MSR-1)</name>
    <dbReference type="NCBI Taxonomy" id="431944"/>
    <lineage>
        <taxon>Bacteria</taxon>
        <taxon>Pseudomonadati</taxon>
        <taxon>Pseudomonadota</taxon>
        <taxon>Alphaproteobacteria</taxon>
        <taxon>Rhodospirillales</taxon>
        <taxon>Rhodospirillaceae</taxon>
        <taxon>Magnetospirillum</taxon>
    </lineage>
</organism>
<dbReference type="PANTHER" id="PTHR43377">
    <property type="entry name" value="BILIVERDIN REDUCTASE A"/>
    <property type="match status" value="1"/>
</dbReference>
<dbReference type="InterPro" id="IPR036291">
    <property type="entry name" value="NAD(P)-bd_dom_sf"/>
</dbReference>
<reference evidence="2 3" key="1">
    <citation type="journal article" date="2014" name="Genome Announc.">
        <title>Complete genome sequence of Magnetospirillum gryphiswaldense MSR-1.</title>
        <authorList>
            <person name="Wang X."/>
            <person name="Wang Q."/>
            <person name="Zhang W."/>
            <person name="Wang Y."/>
            <person name="Li L."/>
            <person name="Wen T."/>
            <person name="Zhang T."/>
            <person name="Zhang Y."/>
            <person name="Xu J."/>
            <person name="Hu J."/>
            <person name="Li S."/>
            <person name="Liu L."/>
            <person name="Liu J."/>
            <person name="Jiang W."/>
            <person name="Tian J."/>
            <person name="Li Y."/>
            <person name="Schuler D."/>
            <person name="Wang L."/>
            <person name="Li J."/>
        </authorList>
    </citation>
    <scope>NUCLEOTIDE SEQUENCE [LARGE SCALE GENOMIC DNA]</scope>
    <source>
        <strain evidence="3">DSM 6361 / JCM 21280 / NBRC 15271 / MSR-1</strain>
    </source>
</reference>
<dbReference type="InterPro" id="IPR051450">
    <property type="entry name" value="Gfo/Idh/MocA_Oxidoreductases"/>
</dbReference>
<sequence length="303" mass="32944">MKAVVIGFGSIGARHAEVLSAAGHHVAVVSRRTVAWPDRFASVAEALAVWRPGLVVVASRTIEHASDLAALAAAGYDGVVIVEKPLYDVPKPLPANNFARVVVGYNLRFHPVIAALRRVVADRNVLAVHSYVGQYLPQWRSQQDYRQGYSAHRDQGGGVLRELSHELDFVMWLFGRWRRVTAIGGHFSHLELQADDIFTLLLETERTPVLTIALNFLDSQVHREIVVLTDSGSVRADLVAGTLDVDGVVETIAVDRNSTFAALHADSLATSPTSVCTLAEGENVMELIAAAEQAAKTGEWISR</sequence>
<dbReference type="Gene3D" id="3.40.50.720">
    <property type="entry name" value="NAD(P)-binding Rossmann-like Domain"/>
    <property type="match status" value="1"/>
</dbReference>
<dbReference type="Proteomes" id="UP000018922">
    <property type="component" value="Chromosome I"/>
</dbReference>
<dbReference type="eggNOG" id="COG0673">
    <property type="taxonomic scope" value="Bacteria"/>
</dbReference>
<proteinExistence type="predicted"/>
<name>V6F5H4_MAGGM</name>
<keyword evidence="3" id="KW-1185">Reference proteome</keyword>
<protein>
    <recommendedName>
        <fullName evidence="1">GFO/IDH/MocA-like oxidoreductase domain-containing protein</fullName>
    </recommendedName>
</protein>
<dbReference type="PANTHER" id="PTHR43377:SF1">
    <property type="entry name" value="BILIVERDIN REDUCTASE A"/>
    <property type="match status" value="1"/>
</dbReference>
<dbReference type="Gene3D" id="3.30.360.10">
    <property type="entry name" value="Dihydrodipicolinate Reductase, domain 2"/>
    <property type="match status" value="1"/>
</dbReference>
<gene>
    <name evidence="2" type="ordered locus">MGMSRv2__3412</name>
</gene>
<dbReference type="AlphaFoldDB" id="V6F5H4"/>
<dbReference type="SUPFAM" id="SSF51735">
    <property type="entry name" value="NAD(P)-binding Rossmann-fold domains"/>
    <property type="match status" value="1"/>
</dbReference>
<feature type="domain" description="GFO/IDH/MocA-like oxidoreductase" evidence="1">
    <location>
        <begin position="124"/>
        <end position="234"/>
    </location>
</feature>
<accession>V6F5H4</accession>
<evidence type="ECO:0000313" key="2">
    <source>
        <dbReference type="EMBL" id="CDL00627.1"/>
    </source>
</evidence>
<dbReference type="STRING" id="1430440.MGMSRv2__3412"/>
<dbReference type="InterPro" id="IPR055170">
    <property type="entry name" value="GFO_IDH_MocA-like_dom"/>
</dbReference>
<dbReference type="KEGG" id="mgy:MGMSRv2__3412"/>
<dbReference type="HOGENOM" id="CLU_023194_10_1_5"/>
<evidence type="ECO:0000313" key="3">
    <source>
        <dbReference type="Proteomes" id="UP000018922"/>
    </source>
</evidence>
<dbReference type="EMBL" id="HG794546">
    <property type="protein sequence ID" value="CDL00627.1"/>
    <property type="molecule type" value="Genomic_DNA"/>
</dbReference>